<name>F5RMS0_9FIRM</name>
<dbReference type="PROSITE" id="PS01231">
    <property type="entry name" value="TRMA_2"/>
    <property type="match status" value="1"/>
</dbReference>
<dbReference type="PROSITE" id="PS01230">
    <property type="entry name" value="TRMA_1"/>
    <property type="match status" value="1"/>
</dbReference>
<keyword evidence="3 4" id="KW-0949">S-adenosyl-L-methionine</keyword>
<dbReference type="Gene3D" id="2.40.50.140">
    <property type="entry name" value="Nucleic acid-binding proteins"/>
    <property type="match status" value="1"/>
</dbReference>
<keyword evidence="8" id="KW-1185">Reference proteome</keyword>
<dbReference type="Gene3D" id="2.40.50.1070">
    <property type="match status" value="1"/>
</dbReference>
<evidence type="ECO:0000256" key="1">
    <source>
        <dbReference type="ARBA" id="ARBA00022603"/>
    </source>
</evidence>
<dbReference type="FunFam" id="2.40.50.1070:FF:000003">
    <property type="entry name" value="23S rRNA (Uracil-5-)-methyltransferase RumA"/>
    <property type="match status" value="1"/>
</dbReference>
<dbReference type="InterPro" id="IPR029063">
    <property type="entry name" value="SAM-dependent_MTases_sf"/>
</dbReference>
<dbReference type="InterPro" id="IPR030391">
    <property type="entry name" value="MeTrfase_TrmA_CS"/>
</dbReference>
<dbReference type="Pfam" id="PF01938">
    <property type="entry name" value="TRAM"/>
    <property type="match status" value="1"/>
</dbReference>
<keyword evidence="2 4" id="KW-0808">Transferase</keyword>
<comment type="similarity">
    <text evidence="4">Belongs to the class I-like SAM-binding methyltransferase superfamily. RNA M5U methyltransferase family.</text>
</comment>
<reference evidence="7 8" key="1">
    <citation type="submission" date="2011-04" db="EMBL/GenBank/DDBJ databases">
        <authorList>
            <person name="Muzny D."/>
            <person name="Qin X."/>
            <person name="Deng J."/>
            <person name="Jiang H."/>
            <person name="Liu Y."/>
            <person name="Qu J."/>
            <person name="Song X.-Z."/>
            <person name="Zhang L."/>
            <person name="Thornton R."/>
            <person name="Coyle M."/>
            <person name="Francisco L."/>
            <person name="Jackson L."/>
            <person name="Javaid M."/>
            <person name="Korchina V."/>
            <person name="Kovar C."/>
            <person name="Mata R."/>
            <person name="Mathew T."/>
            <person name="Ngo R."/>
            <person name="Nguyen L."/>
            <person name="Nguyen N."/>
            <person name="Okwuonu G."/>
            <person name="Ongeri F."/>
            <person name="Pham C."/>
            <person name="Simmons D."/>
            <person name="Wilczek-Boney K."/>
            <person name="Hale W."/>
            <person name="Jakkamsetti A."/>
            <person name="Pham P."/>
            <person name="Ruth R."/>
            <person name="San Lucas F."/>
            <person name="Warren J."/>
            <person name="Zhang J."/>
            <person name="Zhao Z."/>
            <person name="Zhou C."/>
            <person name="Zhu D."/>
            <person name="Lee S."/>
            <person name="Bess C."/>
            <person name="Blankenburg K."/>
            <person name="Forbes L."/>
            <person name="Fu Q."/>
            <person name="Gubbala S."/>
            <person name="Hirani K."/>
            <person name="Jayaseelan J.C."/>
            <person name="Lara F."/>
            <person name="Munidasa M."/>
            <person name="Palculict T."/>
            <person name="Patil S."/>
            <person name="Pu L.-L."/>
            <person name="Saada N."/>
            <person name="Tang L."/>
            <person name="Weissenberger G."/>
            <person name="Zhu Y."/>
            <person name="Hemphill L."/>
            <person name="Shang Y."/>
            <person name="Youmans B."/>
            <person name="Ayvaz T."/>
            <person name="Ross M."/>
            <person name="Santibanez J."/>
            <person name="Aqrawi P."/>
            <person name="Gross S."/>
            <person name="Joshi V."/>
            <person name="Fowler G."/>
            <person name="Nazareth L."/>
            <person name="Reid J."/>
            <person name="Worley K."/>
            <person name="Petrosino J."/>
            <person name="Highlander S."/>
            <person name="Gibbs R."/>
        </authorList>
    </citation>
    <scope>NUCLEOTIDE SEQUENCE [LARGE SCALE GENOMIC DNA]</scope>
    <source>
        <strain evidence="7 8">DSM 2778</strain>
    </source>
</reference>
<feature type="binding site" evidence="4">
    <location>
        <position position="325"/>
    </location>
    <ligand>
        <name>S-adenosyl-L-methionine</name>
        <dbReference type="ChEBI" id="CHEBI:59789"/>
    </ligand>
</feature>
<feature type="active site" evidence="5">
    <location>
        <position position="421"/>
    </location>
</feature>
<feature type="domain" description="TRAM" evidence="6">
    <location>
        <begin position="15"/>
        <end position="73"/>
    </location>
</feature>
<dbReference type="SUPFAM" id="SSF50249">
    <property type="entry name" value="Nucleic acid-binding proteins"/>
    <property type="match status" value="1"/>
</dbReference>
<dbReference type="InterPro" id="IPR030390">
    <property type="entry name" value="MeTrfase_TrmA_AS"/>
</dbReference>
<dbReference type="PROSITE" id="PS50926">
    <property type="entry name" value="TRAM"/>
    <property type="match status" value="1"/>
</dbReference>
<dbReference type="EC" id="2.1.1.-" evidence="7"/>
<dbReference type="Gene3D" id="3.40.50.150">
    <property type="entry name" value="Vaccinia Virus protein VP39"/>
    <property type="match status" value="1"/>
</dbReference>
<protein>
    <submittedName>
        <fullName evidence="7">23S rRNA (Uracil-5-)-methyltransferase</fullName>
        <ecNumber evidence="7">2.1.1.-</ecNumber>
    </submittedName>
</protein>
<dbReference type="FunFam" id="2.40.50.140:FF:000097">
    <property type="entry name" value="23S rRNA (uracil(1939)-C(5))-methyltransferase RlmD"/>
    <property type="match status" value="1"/>
</dbReference>
<dbReference type="RefSeq" id="WP_006306535.1">
    <property type="nucleotide sequence ID" value="NZ_GL892076.1"/>
</dbReference>
<dbReference type="CDD" id="cd02440">
    <property type="entry name" value="AdoMet_MTases"/>
    <property type="match status" value="1"/>
</dbReference>
<dbReference type="EMBL" id="AFHQ01000034">
    <property type="protein sequence ID" value="EGK59568.1"/>
    <property type="molecule type" value="Genomic_DNA"/>
</dbReference>
<feature type="binding site" evidence="4">
    <location>
        <position position="296"/>
    </location>
    <ligand>
        <name>S-adenosyl-L-methionine</name>
        <dbReference type="ChEBI" id="CHEBI:59789"/>
    </ligand>
</feature>
<proteinExistence type="inferred from homology"/>
<evidence type="ECO:0000256" key="5">
    <source>
        <dbReference type="PROSITE-ProRule" id="PRU10015"/>
    </source>
</evidence>
<evidence type="ECO:0000259" key="6">
    <source>
        <dbReference type="PROSITE" id="PS50926"/>
    </source>
</evidence>
<dbReference type="SUPFAM" id="SSF53335">
    <property type="entry name" value="S-adenosyl-L-methionine-dependent methyltransferases"/>
    <property type="match status" value="1"/>
</dbReference>
<dbReference type="eggNOG" id="COG2265">
    <property type="taxonomic scope" value="Bacteria"/>
</dbReference>
<dbReference type="STRING" id="888060.HMPREF9081_1556"/>
<evidence type="ECO:0000256" key="3">
    <source>
        <dbReference type="ARBA" id="ARBA00022691"/>
    </source>
</evidence>
<evidence type="ECO:0000313" key="7">
    <source>
        <dbReference type="EMBL" id="EGK59568.1"/>
    </source>
</evidence>
<dbReference type="GO" id="GO:0070041">
    <property type="term" value="F:rRNA (uridine-C5-)-methyltransferase activity"/>
    <property type="evidence" value="ECO:0007669"/>
    <property type="project" value="UniProtKB-ARBA"/>
</dbReference>
<dbReference type="PANTHER" id="PTHR11061">
    <property type="entry name" value="RNA M5U METHYLTRANSFERASE"/>
    <property type="match status" value="1"/>
</dbReference>
<keyword evidence="1 4" id="KW-0489">Methyltransferase</keyword>
<dbReference type="InterPro" id="IPR012340">
    <property type="entry name" value="NA-bd_OB-fold"/>
</dbReference>
<dbReference type="InterPro" id="IPR010280">
    <property type="entry name" value="U5_MeTrfase_fam"/>
</dbReference>
<feature type="binding site" evidence="4">
    <location>
        <position position="394"/>
    </location>
    <ligand>
        <name>S-adenosyl-L-methionine</name>
        <dbReference type="ChEBI" id="CHEBI:59789"/>
    </ligand>
</feature>
<dbReference type="PANTHER" id="PTHR11061:SF30">
    <property type="entry name" value="TRNA (URACIL(54)-C(5))-METHYLTRANSFERASE"/>
    <property type="match status" value="1"/>
</dbReference>
<dbReference type="OrthoDB" id="9804590at2"/>
<sequence length="467" mass="52525">MKAKEKIKHPTQTIPVRKGQTYHIWIDRLGTSGEGVGRYENFTVFVPNALPGENISVLIEEVKSSYARGHVKEILHTSPERVAPLCEIYDECGGCQLQHLSYDAQLDAKRAQVADALTHIGKLLQIPVKETMRAEQPWNYRNKMQFPIGVNKGKIMVGCFAQGSHKIINTENCHIQHTANNDLANAVRAIAEKLHIPIYNEDTHKGILRHIVGRVGRNNDLMAVIVTATKQLPRAKDFVRMLRERLPNLVSVHQNIQTYRNNVIMGRDTQLLWGRSTIIDSLGRLNFHISPRSFFQVNTRQAERLYEQALAYADLHGTETVIDAYCGTGTITLFLAQKARKVYGIEIVQPAILDARKNARDNHVKNAEFIVGDATDVMPALYKQGVRPDVVVVDPPRAGCTETVLRTFANMKPQRIVYVSCNPATLARDLAILKGVGYITQEVQPVDLFPHTSHVECLTKLVRRDLL</sequence>
<feature type="binding site" evidence="4">
    <location>
        <position position="346"/>
    </location>
    <ligand>
        <name>S-adenosyl-L-methionine</name>
        <dbReference type="ChEBI" id="CHEBI:59789"/>
    </ligand>
</feature>
<evidence type="ECO:0000313" key="8">
    <source>
        <dbReference type="Proteomes" id="UP000004067"/>
    </source>
</evidence>
<organism evidence="7 8">
    <name type="scientific">Centipeda periodontii DSM 2778</name>
    <dbReference type="NCBI Taxonomy" id="888060"/>
    <lineage>
        <taxon>Bacteria</taxon>
        <taxon>Bacillati</taxon>
        <taxon>Bacillota</taxon>
        <taxon>Negativicutes</taxon>
        <taxon>Selenomonadales</taxon>
        <taxon>Selenomonadaceae</taxon>
        <taxon>Centipeda</taxon>
    </lineage>
</organism>
<dbReference type="HOGENOM" id="CLU_014689_7_0_9"/>
<dbReference type="FunFam" id="3.40.50.150:FF:000009">
    <property type="entry name" value="23S rRNA (Uracil(1939)-C(5))-methyltransferase RlmD"/>
    <property type="match status" value="1"/>
</dbReference>
<dbReference type="NCBIfam" id="TIGR00479">
    <property type="entry name" value="rumA"/>
    <property type="match status" value="1"/>
</dbReference>
<accession>F5RMS0</accession>
<evidence type="ECO:0000256" key="4">
    <source>
        <dbReference type="PROSITE-ProRule" id="PRU01024"/>
    </source>
</evidence>
<feature type="active site" description="Nucleophile" evidence="4">
    <location>
        <position position="421"/>
    </location>
</feature>
<dbReference type="Proteomes" id="UP000004067">
    <property type="component" value="Unassembled WGS sequence"/>
</dbReference>
<comment type="caution">
    <text evidence="7">The sequence shown here is derived from an EMBL/GenBank/DDBJ whole genome shotgun (WGS) entry which is preliminary data.</text>
</comment>
<dbReference type="PROSITE" id="PS51687">
    <property type="entry name" value="SAM_MT_RNA_M5U"/>
    <property type="match status" value="1"/>
</dbReference>
<gene>
    <name evidence="7" type="primary">rumA</name>
    <name evidence="7" type="ORF">HMPREF9081_1556</name>
</gene>
<dbReference type="Pfam" id="PF05958">
    <property type="entry name" value="tRNA_U5-meth_tr"/>
    <property type="match status" value="1"/>
</dbReference>
<dbReference type="AlphaFoldDB" id="F5RMS0"/>
<dbReference type="GO" id="GO:0070475">
    <property type="term" value="P:rRNA base methylation"/>
    <property type="evidence" value="ECO:0007669"/>
    <property type="project" value="TreeGrafter"/>
</dbReference>
<dbReference type="InterPro" id="IPR002792">
    <property type="entry name" value="TRAM_dom"/>
</dbReference>
<evidence type="ECO:0000256" key="2">
    <source>
        <dbReference type="ARBA" id="ARBA00022679"/>
    </source>
</evidence>